<dbReference type="SMART" id="SM00980">
    <property type="entry name" value="THAP"/>
    <property type="match status" value="1"/>
</dbReference>
<evidence type="ECO:0000256" key="1">
    <source>
        <dbReference type="ARBA" id="ARBA00022723"/>
    </source>
</evidence>
<dbReference type="Pfam" id="PF21787">
    <property type="entry name" value="TNP-like_RNaseH_N"/>
    <property type="match status" value="1"/>
</dbReference>
<keyword evidence="3" id="KW-0862">Zinc</keyword>
<keyword evidence="1" id="KW-0479">Metal-binding</keyword>
<dbReference type="GO" id="GO:0003677">
    <property type="term" value="F:DNA binding"/>
    <property type="evidence" value="ECO:0007669"/>
    <property type="project" value="UniProtKB-UniRule"/>
</dbReference>
<evidence type="ECO:0000313" key="9">
    <source>
        <dbReference type="Proteomes" id="UP000478052"/>
    </source>
</evidence>
<keyword evidence="2 5" id="KW-0863">Zinc-finger</keyword>
<dbReference type="EMBL" id="VUJU01011082">
    <property type="protein sequence ID" value="KAF0712032.1"/>
    <property type="molecule type" value="Genomic_DNA"/>
</dbReference>
<name>A0A6G0VWK1_APHCR</name>
<reference evidence="8 9" key="1">
    <citation type="submission" date="2019-08" db="EMBL/GenBank/DDBJ databases">
        <title>Whole genome of Aphis craccivora.</title>
        <authorList>
            <person name="Voronova N.V."/>
            <person name="Shulinski R.S."/>
            <person name="Bandarenka Y.V."/>
            <person name="Zhorov D.G."/>
            <person name="Warner D."/>
        </authorList>
    </citation>
    <scope>NUCLEOTIDE SEQUENCE [LARGE SCALE GENOMIC DNA]</scope>
    <source>
        <strain evidence="8">180601</strain>
        <tissue evidence="8">Whole Body</tissue>
    </source>
</reference>
<dbReference type="SMART" id="SM00692">
    <property type="entry name" value="DM3"/>
    <property type="match status" value="1"/>
</dbReference>
<dbReference type="InterPro" id="IPR048366">
    <property type="entry name" value="TNP-like_GBD"/>
</dbReference>
<dbReference type="InterPro" id="IPR021896">
    <property type="entry name" value="THAP9-like_HTH"/>
</dbReference>
<dbReference type="InterPro" id="IPR006612">
    <property type="entry name" value="THAP_Znf"/>
</dbReference>
<proteinExistence type="predicted"/>
<keyword evidence="4 5" id="KW-0238">DNA-binding</keyword>
<dbReference type="Proteomes" id="UP000478052">
    <property type="component" value="Unassembled WGS sequence"/>
</dbReference>
<dbReference type="PROSITE" id="PS50950">
    <property type="entry name" value="ZF_THAP"/>
    <property type="match status" value="1"/>
</dbReference>
<gene>
    <name evidence="8" type="ORF">FWK35_00028505</name>
</gene>
<keyword evidence="9" id="KW-1185">Reference proteome</keyword>
<sequence length="831" mass="94644">MHIIMPVSCVAYGCTNRFPLNNEDVNQKWIIALRRKNCIPSQWSRICSIHFIDSDYEIRPGTTKPCLKIDAVPSNFPSLPSYLQKPAKCPRKEPAKRNYTPMEVPIIDTDLDVEDTKILVKNSNDILKINSVADKEVQTLENYADELFLKSKIKILQQKLRRKQNKINNLEDLLKDLKCKGLIDTEPGNIIENCFSVTGARYSTEMKQFSLTLYYYSPKAYNFCRSILTLPHPSSITNWTSSVNAEPGFLGEVFECIKKIPDGDKDCNLVFDAMSIRKKIIYDGKKDKFLGYCDFGGIQVEAHETPATETLVFMLVGLNGKWKWPIGYFLQSKSTAAVQAGLIKTAIIMAREAGAKVWGVTCDGTTTNISTMTHLGCKFSGSYDEIVEWFSIPEINWKIYYVPDACHNIKLARNALATYQKFKSKDGVIDWTYIKDLNEVQEKVGLNVANKLTPTHIEWKKNIMKVKLAAQTLSTSTADALEFFRHIKEPTFKNCEETENFIRVIDQIFDFLNSRNPYGKGFKKPLYKDDVKRMQCIMIPLVEYLLNLTDIKGVPIYLTPRKTFIIGFAIAVKAMFSLADEIFQSTQQRFGNNNNPNALELKTAMKQILLKNSITSSYAANCIALDNTGTESVFEISWAKKKVESLEEEEEIPDLFPSMNNTFDIVKDNILNYISGFIVRCLLKKVDCQTCANSMLETLSEHNYNHKYSHSILVNVKNRGGLIKSSINVIKIVRFIENTLIQLTSGLSTLNIPGLSNKIILAVKNYVYNGNIFKDLNCDNDGFLENHRLNLVTLISKQYLKIRLHHLSNLKTICNVSKRRLLTKLIIFNHQ</sequence>
<dbReference type="Pfam" id="PF12017">
    <property type="entry name" value="Tnp_P_element"/>
    <property type="match status" value="1"/>
</dbReference>
<evidence type="ECO:0000313" key="8">
    <source>
        <dbReference type="EMBL" id="KAF0712032.1"/>
    </source>
</evidence>
<accession>A0A6G0VWK1</accession>
<evidence type="ECO:0000256" key="5">
    <source>
        <dbReference type="PROSITE-ProRule" id="PRU00309"/>
    </source>
</evidence>
<dbReference type="Pfam" id="PF05485">
    <property type="entry name" value="THAP"/>
    <property type="match status" value="1"/>
</dbReference>
<dbReference type="AlphaFoldDB" id="A0A6G0VWK1"/>
<dbReference type="Pfam" id="PF21788">
    <property type="entry name" value="TNP-like_GBD"/>
    <property type="match status" value="1"/>
</dbReference>
<dbReference type="OrthoDB" id="6356087at2759"/>
<organism evidence="8 9">
    <name type="scientific">Aphis craccivora</name>
    <name type="common">Cowpea aphid</name>
    <dbReference type="NCBI Taxonomy" id="307492"/>
    <lineage>
        <taxon>Eukaryota</taxon>
        <taxon>Metazoa</taxon>
        <taxon>Ecdysozoa</taxon>
        <taxon>Arthropoda</taxon>
        <taxon>Hexapoda</taxon>
        <taxon>Insecta</taxon>
        <taxon>Pterygota</taxon>
        <taxon>Neoptera</taxon>
        <taxon>Paraneoptera</taxon>
        <taxon>Hemiptera</taxon>
        <taxon>Sternorrhyncha</taxon>
        <taxon>Aphidomorpha</taxon>
        <taxon>Aphidoidea</taxon>
        <taxon>Aphididae</taxon>
        <taxon>Aphidini</taxon>
        <taxon>Aphis</taxon>
        <taxon>Aphis</taxon>
    </lineage>
</organism>
<feature type="domain" description="THAP-type" evidence="7">
    <location>
        <begin position="1"/>
        <end position="76"/>
    </location>
</feature>
<dbReference type="PANTHER" id="PTHR47577:SF2">
    <property type="entry name" value="THAP DOMAIN CONTAINING 9"/>
    <property type="match status" value="1"/>
</dbReference>
<protein>
    <submittedName>
        <fullName evidence="8">THAP domain-containing protein 1-like isoform X2</fullName>
    </submittedName>
</protein>
<evidence type="ECO:0000259" key="7">
    <source>
        <dbReference type="PROSITE" id="PS50950"/>
    </source>
</evidence>
<evidence type="ECO:0000256" key="6">
    <source>
        <dbReference type="SAM" id="Coils"/>
    </source>
</evidence>
<feature type="coiled-coil region" evidence="6">
    <location>
        <begin position="153"/>
        <end position="180"/>
    </location>
</feature>
<dbReference type="PANTHER" id="PTHR47577">
    <property type="entry name" value="THAP DOMAIN-CONTAINING PROTEIN 6"/>
    <property type="match status" value="1"/>
</dbReference>
<dbReference type="GO" id="GO:0008270">
    <property type="term" value="F:zinc ion binding"/>
    <property type="evidence" value="ECO:0007669"/>
    <property type="project" value="UniProtKB-KW"/>
</dbReference>
<dbReference type="SUPFAM" id="SSF57716">
    <property type="entry name" value="Glucocorticoid receptor-like (DNA-binding domain)"/>
    <property type="match status" value="1"/>
</dbReference>
<evidence type="ECO:0000256" key="2">
    <source>
        <dbReference type="ARBA" id="ARBA00022771"/>
    </source>
</evidence>
<evidence type="ECO:0000256" key="3">
    <source>
        <dbReference type="ARBA" id="ARBA00022833"/>
    </source>
</evidence>
<dbReference type="InterPro" id="IPR048365">
    <property type="entry name" value="TNP-like_RNaseH_N"/>
</dbReference>
<evidence type="ECO:0000256" key="4">
    <source>
        <dbReference type="ARBA" id="ARBA00023125"/>
    </source>
</evidence>
<comment type="caution">
    <text evidence="8">The sequence shown here is derived from an EMBL/GenBank/DDBJ whole genome shotgun (WGS) entry which is preliminary data.</text>
</comment>
<keyword evidence="6" id="KW-0175">Coiled coil</keyword>